<organism evidence="1 2">
    <name type="scientific">Araneus ventricosus</name>
    <name type="common">Orbweaver spider</name>
    <name type="synonym">Epeira ventricosa</name>
    <dbReference type="NCBI Taxonomy" id="182803"/>
    <lineage>
        <taxon>Eukaryota</taxon>
        <taxon>Metazoa</taxon>
        <taxon>Ecdysozoa</taxon>
        <taxon>Arthropoda</taxon>
        <taxon>Chelicerata</taxon>
        <taxon>Arachnida</taxon>
        <taxon>Araneae</taxon>
        <taxon>Araneomorphae</taxon>
        <taxon>Entelegynae</taxon>
        <taxon>Araneoidea</taxon>
        <taxon>Araneidae</taxon>
        <taxon>Araneus</taxon>
    </lineage>
</organism>
<dbReference type="EMBL" id="BGPR01000335">
    <property type="protein sequence ID" value="GBM13892.1"/>
    <property type="molecule type" value="Genomic_DNA"/>
</dbReference>
<protein>
    <submittedName>
        <fullName evidence="1">Uncharacterized protein</fullName>
    </submittedName>
</protein>
<proteinExistence type="predicted"/>
<evidence type="ECO:0000313" key="1">
    <source>
        <dbReference type="EMBL" id="GBM13892.1"/>
    </source>
</evidence>
<name>A0A4Y2DAS1_ARAVE</name>
<comment type="caution">
    <text evidence="1">The sequence shown here is derived from an EMBL/GenBank/DDBJ whole genome shotgun (WGS) entry which is preliminary data.</text>
</comment>
<gene>
    <name evidence="1" type="ORF">AVEN_44141_1</name>
</gene>
<sequence>MSSGCLSHRLPAISLGPMTRVNKVSPGCTEHGLILDALDCSLPRPLFSAALLKHLSPRLLFFNELLCHQVMLSLGCLSLGYVSHFSVFPGCPCLPRLAMMSGSSAGCFFLTGYLSPRLPAMSPGCSGLQEALAMSVELLCPRAHLNLLESTLFDLNTDALLGCLIVHRLSVWSCSCLFGLLSQAAVSSLCCKCRAALSLSCSVSQDLSVSQSYSGFTKGYSSSPKLLCLGYSVSQNTPVSRAALSPKLLCNARAALSQTTLSQSYSCLPKATLSPQSYSCLPNYSVDATVVYSLKIFSS</sequence>
<reference evidence="1 2" key="1">
    <citation type="journal article" date="2019" name="Sci. Rep.">
        <title>Orb-weaving spider Araneus ventricosus genome elucidates the spidroin gene catalogue.</title>
        <authorList>
            <person name="Kono N."/>
            <person name="Nakamura H."/>
            <person name="Ohtoshi R."/>
            <person name="Moran D.A.P."/>
            <person name="Shinohara A."/>
            <person name="Yoshida Y."/>
            <person name="Fujiwara M."/>
            <person name="Mori M."/>
            <person name="Tomita M."/>
            <person name="Arakawa K."/>
        </authorList>
    </citation>
    <scope>NUCLEOTIDE SEQUENCE [LARGE SCALE GENOMIC DNA]</scope>
</reference>
<keyword evidence="2" id="KW-1185">Reference proteome</keyword>
<accession>A0A4Y2DAS1</accession>
<evidence type="ECO:0000313" key="2">
    <source>
        <dbReference type="Proteomes" id="UP000499080"/>
    </source>
</evidence>
<dbReference type="AlphaFoldDB" id="A0A4Y2DAS1"/>
<dbReference type="Proteomes" id="UP000499080">
    <property type="component" value="Unassembled WGS sequence"/>
</dbReference>